<keyword evidence="4" id="KW-1133">Transmembrane helix</keyword>
<dbReference type="Gene3D" id="6.10.110.10">
    <property type="match status" value="1"/>
</dbReference>
<dbReference type="InterPro" id="IPR038213">
    <property type="entry name" value="IFI6/IFI27-like_sf"/>
</dbReference>
<reference evidence="6 7" key="1">
    <citation type="journal article" date="2021" name="Elife">
        <title>Chloroplast acquisition without the gene transfer in kleptoplastic sea slugs, Plakobranchus ocellatus.</title>
        <authorList>
            <person name="Maeda T."/>
            <person name="Takahashi S."/>
            <person name="Yoshida T."/>
            <person name="Shimamura S."/>
            <person name="Takaki Y."/>
            <person name="Nagai Y."/>
            <person name="Toyoda A."/>
            <person name="Suzuki Y."/>
            <person name="Arimoto A."/>
            <person name="Ishii H."/>
            <person name="Satoh N."/>
            <person name="Nishiyama T."/>
            <person name="Hasebe M."/>
            <person name="Maruyama T."/>
            <person name="Minagawa J."/>
            <person name="Obokata J."/>
            <person name="Shigenobu S."/>
        </authorList>
    </citation>
    <scope>NUCLEOTIDE SEQUENCE [LARGE SCALE GENOMIC DNA]</scope>
</reference>
<protein>
    <submittedName>
        <fullName evidence="6">Uncharacterized protein</fullName>
    </submittedName>
</protein>
<dbReference type="PANTHER" id="PTHR16932:SF37">
    <property type="entry name" value="ISG12-1 PROTEIN-RELATED"/>
    <property type="match status" value="1"/>
</dbReference>
<dbReference type="InterPro" id="IPR009311">
    <property type="entry name" value="IFI6/IFI27-like"/>
</dbReference>
<comment type="caution">
    <text evidence="6">The sequence shown here is derived from an EMBL/GenBank/DDBJ whole genome shotgun (WGS) entry which is preliminary data.</text>
</comment>
<evidence type="ECO:0000256" key="2">
    <source>
        <dbReference type="ARBA" id="ARBA00007262"/>
    </source>
</evidence>
<proteinExistence type="inferred from homology"/>
<organism evidence="6 7">
    <name type="scientific">Plakobranchus ocellatus</name>
    <dbReference type="NCBI Taxonomy" id="259542"/>
    <lineage>
        <taxon>Eukaryota</taxon>
        <taxon>Metazoa</taxon>
        <taxon>Spiralia</taxon>
        <taxon>Lophotrochozoa</taxon>
        <taxon>Mollusca</taxon>
        <taxon>Gastropoda</taxon>
        <taxon>Heterobranchia</taxon>
        <taxon>Euthyneura</taxon>
        <taxon>Panpulmonata</taxon>
        <taxon>Sacoglossa</taxon>
        <taxon>Placobranchoidea</taxon>
        <taxon>Plakobranchidae</taxon>
        <taxon>Plakobranchus</taxon>
    </lineage>
</organism>
<dbReference type="GO" id="GO:0097193">
    <property type="term" value="P:intrinsic apoptotic signaling pathway"/>
    <property type="evidence" value="ECO:0007669"/>
    <property type="project" value="TreeGrafter"/>
</dbReference>
<dbReference type="PANTHER" id="PTHR16932">
    <property type="entry name" value="INTERFERON ALPHA-INDUCIBLE PROTEIN 27"/>
    <property type="match status" value="1"/>
</dbReference>
<evidence type="ECO:0000256" key="5">
    <source>
        <dbReference type="ARBA" id="ARBA00023136"/>
    </source>
</evidence>
<keyword evidence="7" id="KW-1185">Reference proteome</keyword>
<dbReference type="AlphaFoldDB" id="A0AAV3ZDW1"/>
<evidence type="ECO:0000256" key="4">
    <source>
        <dbReference type="ARBA" id="ARBA00022989"/>
    </source>
</evidence>
<sequence>MAMAEAYTMTQNRDRHPEALVVQTLAKLPCRDFSAVGSSLSPGLVWPEIFRTSCGGRVVCAKQTSRDILSKFEFHLKRRVKVTSAAVSKQLVVHAFREIQSSQVLLLIINNCSLHYYQCTLIACDCDTVIIIIMAQNLRTVIFLMVLIANVQLTTQVEICWKTLAGAAAGATAVAFGGPIALGAIGFGAGGIGAGSVAAGLMSASATTGYGGAVIAGLQSAGAAGLGAKAATAGAAAGYAASKYFGFSCD</sequence>
<dbReference type="GO" id="GO:0031966">
    <property type="term" value="C:mitochondrial membrane"/>
    <property type="evidence" value="ECO:0007669"/>
    <property type="project" value="TreeGrafter"/>
</dbReference>
<keyword evidence="5" id="KW-0472">Membrane</keyword>
<dbReference type="EMBL" id="BLXT01002329">
    <property type="protein sequence ID" value="GFN93329.1"/>
    <property type="molecule type" value="Genomic_DNA"/>
</dbReference>
<dbReference type="GO" id="GO:0001836">
    <property type="term" value="P:release of cytochrome c from mitochondria"/>
    <property type="evidence" value="ECO:0007669"/>
    <property type="project" value="TreeGrafter"/>
</dbReference>
<evidence type="ECO:0000313" key="7">
    <source>
        <dbReference type="Proteomes" id="UP000735302"/>
    </source>
</evidence>
<evidence type="ECO:0000256" key="3">
    <source>
        <dbReference type="ARBA" id="ARBA00022692"/>
    </source>
</evidence>
<keyword evidence="3" id="KW-0812">Transmembrane</keyword>
<comment type="similarity">
    <text evidence="2">Belongs to the IFI6/IFI27 family.</text>
</comment>
<dbReference type="Proteomes" id="UP000735302">
    <property type="component" value="Unassembled WGS sequence"/>
</dbReference>
<evidence type="ECO:0000313" key="6">
    <source>
        <dbReference type="EMBL" id="GFN93329.1"/>
    </source>
</evidence>
<name>A0AAV3ZDW1_9GAST</name>
<dbReference type="Pfam" id="PF06140">
    <property type="entry name" value="Ifi-6-16"/>
    <property type="match status" value="1"/>
</dbReference>
<gene>
    <name evidence="6" type="ORF">PoB_001983500</name>
</gene>
<comment type="subcellular location">
    <subcellularLocation>
        <location evidence="1">Membrane</location>
        <topology evidence="1">Multi-pass membrane protein</topology>
    </subcellularLocation>
</comment>
<accession>A0AAV3ZDW1</accession>
<evidence type="ECO:0000256" key="1">
    <source>
        <dbReference type="ARBA" id="ARBA00004141"/>
    </source>
</evidence>